<proteinExistence type="predicted"/>
<reference evidence="3" key="1">
    <citation type="journal article" date="2019" name="Int. J. Syst. Evol. Microbiol.">
        <title>The Global Catalogue of Microorganisms (GCM) 10K type strain sequencing project: providing services to taxonomists for standard genome sequencing and annotation.</title>
        <authorList>
            <consortium name="The Broad Institute Genomics Platform"/>
            <consortium name="The Broad Institute Genome Sequencing Center for Infectious Disease"/>
            <person name="Wu L."/>
            <person name="Ma J."/>
        </authorList>
    </citation>
    <scope>NUCLEOTIDE SEQUENCE [LARGE SCALE GENOMIC DNA]</scope>
    <source>
        <strain evidence="3">JCM 18053</strain>
    </source>
</reference>
<accession>A0ABP9NXY4</accession>
<dbReference type="InterPro" id="IPR025557">
    <property type="entry name" value="DUF4282"/>
</dbReference>
<feature type="transmembrane region" description="Helical" evidence="1">
    <location>
        <begin position="109"/>
        <end position="127"/>
    </location>
</feature>
<protein>
    <recommendedName>
        <fullName evidence="4">DUF4282 domain-containing protein</fullName>
    </recommendedName>
</protein>
<dbReference type="EMBL" id="BAABIA010000002">
    <property type="protein sequence ID" value="GAA5136356.1"/>
    <property type="molecule type" value="Genomic_DNA"/>
</dbReference>
<keyword evidence="1" id="KW-0472">Membrane</keyword>
<evidence type="ECO:0000313" key="2">
    <source>
        <dbReference type="EMBL" id="GAA5136356.1"/>
    </source>
</evidence>
<sequence>MGLRFAGADLRAAFLAGTVSDTKQWGVNVPRPKEGAESGNWQPVAAHQPLTDSLAQTGLWDTLPLLMSDPTLEKPAAGATSLWSEVRAVMDLVLDFSFQKFVTPHLIRILYALSLIAAVFAALGWMFSGFRVGLFYGLFTLVTGPVAFVIYVLTARVIMEVILAIFQIAEKVRKD</sequence>
<organism evidence="2 3">
    <name type="scientific">Prosthecobacter algae</name>
    <dbReference type="NCBI Taxonomy" id="1144682"/>
    <lineage>
        <taxon>Bacteria</taxon>
        <taxon>Pseudomonadati</taxon>
        <taxon>Verrucomicrobiota</taxon>
        <taxon>Verrucomicrobiia</taxon>
        <taxon>Verrucomicrobiales</taxon>
        <taxon>Verrucomicrobiaceae</taxon>
        <taxon>Prosthecobacter</taxon>
    </lineage>
</organism>
<dbReference type="Proteomes" id="UP001499852">
    <property type="component" value="Unassembled WGS sequence"/>
</dbReference>
<feature type="transmembrane region" description="Helical" evidence="1">
    <location>
        <begin position="133"/>
        <end position="153"/>
    </location>
</feature>
<keyword evidence="1" id="KW-0812">Transmembrane</keyword>
<comment type="caution">
    <text evidence="2">The sequence shown here is derived from an EMBL/GenBank/DDBJ whole genome shotgun (WGS) entry which is preliminary data.</text>
</comment>
<evidence type="ECO:0000256" key="1">
    <source>
        <dbReference type="SAM" id="Phobius"/>
    </source>
</evidence>
<gene>
    <name evidence="2" type="ORF">GCM10023213_11230</name>
</gene>
<name>A0ABP9NXY4_9BACT</name>
<evidence type="ECO:0008006" key="4">
    <source>
        <dbReference type="Google" id="ProtNLM"/>
    </source>
</evidence>
<dbReference type="Pfam" id="PF14110">
    <property type="entry name" value="DUF4282"/>
    <property type="match status" value="1"/>
</dbReference>
<keyword evidence="1" id="KW-1133">Transmembrane helix</keyword>
<keyword evidence="3" id="KW-1185">Reference proteome</keyword>
<evidence type="ECO:0000313" key="3">
    <source>
        <dbReference type="Proteomes" id="UP001499852"/>
    </source>
</evidence>